<keyword evidence="2" id="KW-0472">Membrane</keyword>
<feature type="transmembrane region" description="Helical" evidence="2">
    <location>
        <begin position="478"/>
        <end position="497"/>
    </location>
</feature>
<feature type="transmembrane region" description="Helical" evidence="2">
    <location>
        <begin position="448"/>
        <end position="466"/>
    </location>
</feature>
<dbReference type="OrthoDB" id="3279764at2"/>
<evidence type="ECO:0000313" key="3">
    <source>
        <dbReference type="EMBL" id="RJK95962.1"/>
    </source>
</evidence>
<feature type="transmembrane region" description="Helical" evidence="2">
    <location>
        <begin position="890"/>
        <end position="915"/>
    </location>
</feature>
<dbReference type="EMBL" id="QZEZ01000004">
    <property type="protein sequence ID" value="RJK95962.1"/>
    <property type="molecule type" value="Genomic_DNA"/>
</dbReference>
<feature type="transmembrane region" description="Helical" evidence="2">
    <location>
        <begin position="801"/>
        <end position="819"/>
    </location>
</feature>
<evidence type="ECO:0000256" key="1">
    <source>
        <dbReference type="SAM" id="MobiDB-lite"/>
    </source>
</evidence>
<name>A0A3A3YYQ3_9ACTN</name>
<comment type="caution">
    <text evidence="3">The sequence shown here is derived from an EMBL/GenBank/DDBJ whole genome shotgun (WGS) entry which is preliminary data.</text>
</comment>
<keyword evidence="2" id="KW-1133">Transmembrane helix</keyword>
<proteinExistence type="predicted"/>
<feature type="transmembrane region" description="Helical" evidence="2">
    <location>
        <begin position="537"/>
        <end position="556"/>
    </location>
</feature>
<evidence type="ECO:0000313" key="4">
    <source>
        <dbReference type="Proteomes" id="UP000265614"/>
    </source>
</evidence>
<protein>
    <recommendedName>
        <fullName evidence="5">FtsX-like permease family protein</fullName>
    </recommendedName>
</protein>
<keyword evidence="2" id="KW-0812">Transmembrane</keyword>
<gene>
    <name evidence="3" type="ORF">D5H78_10250</name>
</gene>
<dbReference type="Proteomes" id="UP000265614">
    <property type="component" value="Unassembled WGS sequence"/>
</dbReference>
<dbReference type="RefSeq" id="WP_119950388.1">
    <property type="nucleotide sequence ID" value="NZ_QZEZ01000004.1"/>
</dbReference>
<evidence type="ECO:0000256" key="2">
    <source>
        <dbReference type="SAM" id="Phobius"/>
    </source>
</evidence>
<evidence type="ECO:0008006" key="5">
    <source>
        <dbReference type="Google" id="ProtNLM"/>
    </source>
</evidence>
<accession>A0A3A3YYQ3</accession>
<feature type="transmembrane region" description="Helical" evidence="2">
    <location>
        <begin position="402"/>
        <end position="428"/>
    </location>
</feature>
<dbReference type="AlphaFoldDB" id="A0A3A3YYQ3"/>
<sequence length="931" mass="92059">MRAPLTPGGPLARAALRHGLRQGPWTVLVLLALAVLAGAAASVPLVHGAVRDAELAERRADPPAALLEDPALVRVTTSGSPTGSGGLAAVREDLARVPSLTPPSLVGASAGLELVRPARWTSTATGPGGTAPARLLAVEDPAGTLRTTSGGGEGVWLPDPLARRLGLGAGDDLVLEVATGGATGGARTAVAGTYAVAPDGRRPADPPGRTTWARQRGALPADPDDDSRQAHLLVGDPATVERLAERAGDIVVWSLDAQLVPGATYEEAAAAADGVRSLRGAYVRGSRADDEGPVDRRVSDGVEDLVAATDVVADAVERRLLPGEAAAVGLALACVLGAGLLAVRRRAVELRHAAGAGLRPGAVGLLWALELLPAALLGVAAGTAGAWLLVVLAGPADAAPVAALPVAALLAAGACATGVLGVAATAALATARRVRPAPPAAPARRVPWGAVLVAAALAGAAGLASAPAGDGGARGADLLVPLLATAAAGALGAAVLARLVAPRGAARGAAAGTAPLRRPAAWLARRRLARGGTEQRVVVTVVAAGLGMLLFALSAASSTATAVQDRVAVRAGAQAVAVLDGSWQLDPGAPVRPGEPAAGEPPAGVPAGRTPPVPPGTSVVWRGDATTPLDEVPRELLLVDPAGLRDVVLPGRGPDLARARQALDELTAAAATGPGGDVPALVVGDPAAAGEDLLDVDALAWQGRLRVLDRLDAFPGASGPTYVLPADAVLGELGPLDPRLRPASGPGWPFFEDVALWASSARLLADTLDAAGARPESVSTAAEVRRLPALVAAERARGHQLAVAAYLGLLAALALAVHAERAASAGRAADLVLGRVGLRRRQVLGARVLELAALAAAGGACGVLAVLAVVPLGGRLLDDAPYLQPAVELAVGPAAVLLTAAAAAGAVLAGALAAAARAGTGGEEGAYRDGT</sequence>
<feature type="transmembrane region" description="Helical" evidence="2">
    <location>
        <begin position="848"/>
        <end position="870"/>
    </location>
</feature>
<feature type="transmembrane region" description="Helical" evidence="2">
    <location>
        <begin position="364"/>
        <end position="390"/>
    </location>
</feature>
<feature type="region of interest" description="Disordered" evidence="1">
    <location>
        <begin position="586"/>
        <end position="612"/>
    </location>
</feature>
<keyword evidence="4" id="KW-1185">Reference proteome</keyword>
<feature type="transmembrane region" description="Helical" evidence="2">
    <location>
        <begin position="325"/>
        <end position="343"/>
    </location>
</feature>
<reference evidence="3 4" key="1">
    <citation type="submission" date="2018-09" db="EMBL/GenBank/DDBJ databases">
        <title>YIM 75000 draft genome.</title>
        <authorList>
            <person name="Tang S."/>
            <person name="Feng Y."/>
        </authorList>
    </citation>
    <scope>NUCLEOTIDE SEQUENCE [LARGE SCALE GENOMIC DNA]</scope>
    <source>
        <strain evidence="3 4">YIM 75000</strain>
    </source>
</reference>
<feature type="compositionally biased region" description="Low complexity" evidence="1">
    <location>
        <begin position="587"/>
        <end position="608"/>
    </location>
</feature>
<organism evidence="3 4">
    <name type="scientific">Vallicoccus soli</name>
    <dbReference type="NCBI Taxonomy" id="2339232"/>
    <lineage>
        <taxon>Bacteria</taxon>
        <taxon>Bacillati</taxon>
        <taxon>Actinomycetota</taxon>
        <taxon>Actinomycetes</taxon>
        <taxon>Motilibacterales</taxon>
        <taxon>Vallicoccaceae</taxon>
        <taxon>Vallicoccus</taxon>
    </lineage>
</organism>